<feature type="binding site" evidence="9">
    <location>
        <position position="170"/>
    </location>
    <ligand>
        <name>phosphoenolpyruvate</name>
        <dbReference type="ChEBI" id="CHEBI:58702"/>
    </ligand>
</feature>
<keyword evidence="5 9" id="KW-0028">Amino-acid biosynthesis</keyword>
<feature type="binding site" evidence="9">
    <location>
        <position position="22"/>
    </location>
    <ligand>
        <name>3-phosphoshikimate</name>
        <dbReference type="ChEBI" id="CHEBI:145989"/>
    </ligand>
</feature>
<sequence>MNEVIKGISGKIQGTLSVPGDKSISHRAVLLGSIAEGRTEIEGFLMGEDCLSTVACVRKLGIEVETLAPGQLHVFGKGLFGWQEPREILDAGNSGTTMRLMLGLLAGHPFHAVMKGDASLSSRPMARVVDPLRAMGARIDGRNEGKNAPLSIRGGNLHPITYSSPVSSAQVKSAVLLAGLFTEGETTVIEPAKSRDHTETMLASFGAQVKTTGCISTVKGLPRLKGEKIMVPGDISSAAFFLVAAAITPGSELMLKNIGVNPSRTGIIDVLKRMGAQITCQNERIEAGEPVADIQVKHSHLQGITVEGDDIPRLIDEIPVLAVAAAHATGTTVIKDAGELRVKETDRIISVVSQMAALGMDIEPREDGMVIRGGRTLKGTAVNSFHDHRIAMALAVAGISAAGVTTIENAESVKISFPGFFEMLKSF</sequence>
<dbReference type="PROSITE" id="PS00885">
    <property type="entry name" value="EPSP_SYNTHASE_2"/>
    <property type="match status" value="1"/>
</dbReference>
<dbReference type="KEGG" id="fwa:DCMF_04295"/>
<evidence type="ECO:0000313" key="11">
    <source>
        <dbReference type="EMBL" id="ATW24103.1"/>
    </source>
</evidence>
<feature type="binding site" evidence="9">
    <location>
        <position position="347"/>
    </location>
    <ligand>
        <name>phosphoenolpyruvate</name>
        <dbReference type="ChEBI" id="CHEBI:58702"/>
    </ligand>
</feature>
<dbReference type="SUPFAM" id="SSF55205">
    <property type="entry name" value="EPT/RTPC-like"/>
    <property type="match status" value="1"/>
</dbReference>
<evidence type="ECO:0000256" key="1">
    <source>
        <dbReference type="ARBA" id="ARBA00002174"/>
    </source>
</evidence>
<keyword evidence="4 9" id="KW-0963">Cytoplasm</keyword>
<dbReference type="AlphaFoldDB" id="A0A3G1KNQ8"/>
<dbReference type="GO" id="GO:0008652">
    <property type="term" value="P:amino acid biosynthetic process"/>
    <property type="evidence" value="ECO:0007669"/>
    <property type="project" value="UniProtKB-KW"/>
</dbReference>
<dbReference type="Proteomes" id="UP000323521">
    <property type="component" value="Chromosome"/>
</dbReference>
<feature type="binding site" evidence="9">
    <location>
        <position position="27"/>
    </location>
    <ligand>
        <name>3-phosphoshikimate</name>
        <dbReference type="ChEBI" id="CHEBI:145989"/>
    </ligand>
</feature>
<dbReference type="EC" id="2.5.1.19" evidence="9"/>
<dbReference type="CDD" id="cd01556">
    <property type="entry name" value="EPSP_synthase"/>
    <property type="match status" value="1"/>
</dbReference>
<feature type="binding site" evidence="9">
    <location>
        <position position="389"/>
    </location>
    <ligand>
        <name>phosphoenolpyruvate</name>
        <dbReference type="ChEBI" id="CHEBI:58702"/>
    </ligand>
</feature>
<dbReference type="NCBIfam" id="TIGR01356">
    <property type="entry name" value="aroA"/>
    <property type="match status" value="1"/>
</dbReference>
<dbReference type="PANTHER" id="PTHR21090:SF5">
    <property type="entry name" value="PENTAFUNCTIONAL AROM POLYPEPTIDE"/>
    <property type="match status" value="1"/>
</dbReference>
<evidence type="ECO:0000256" key="2">
    <source>
        <dbReference type="ARBA" id="ARBA00004811"/>
    </source>
</evidence>
<dbReference type="FunFam" id="3.65.10.10:FF:000006">
    <property type="entry name" value="3-phosphoshikimate 1-carboxyvinyltransferase"/>
    <property type="match status" value="1"/>
</dbReference>
<evidence type="ECO:0000256" key="5">
    <source>
        <dbReference type="ARBA" id="ARBA00022605"/>
    </source>
</evidence>
<accession>A0A3G1KNQ8</accession>
<feature type="binding site" evidence="9">
    <location>
        <position position="23"/>
    </location>
    <ligand>
        <name>3-phosphoshikimate</name>
        <dbReference type="ChEBI" id="CHEBI:145989"/>
    </ligand>
</feature>
<dbReference type="InterPro" id="IPR023193">
    <property type="entry name" value="EPSP_synthase_CS"/>
</dbReference>
<feature type="binding site" evidence="9">
    <location>
        <position position="316"/>
    </location>
    <ligand>
        <name>3-phosphoshikimate</name>
        <dbReference type="ChEBI" id="CHEBI:145989"/>
    </ligand>
</feature>
<dbReference type="Gene3D" id="3.65.10.10">
    <property type="entry name" value="Enolpyruvate transferase domain"/>
    <property type="match status" value="2"/>
</dbReference>
<evidence type="ECO:0000256" key="7">
    <source>
        <dbReference type="ARBA" id="ARBA00023141"/>
    </source>
</evidence>
<name>A0A3G1KNQ8_FORW1</name>
<evidence type="ECO:0000256" key="4">
    <source>
        <dbReference type="ARBA" id="ARBA00022490"/>
    </source>
</evidence>
<feature type="binding site" evidence="9">
    <location>
        <position position="170"/>
    </location>
    <ligand>
        <name>3-phosphoshikimate</name>
        <dbReference type="ChEBI" id="CHEBI:145989"/>
    </ligand>
</feature>
<feature type="binding site" evidence="9">
    <location>
        <position position="343"/>
    </location>
    <ligand>
        <name>3-phosphoshikimate</name>
        <dbReference type="ChEBI" id="CHEBI:145989"/>
    </ligand>
</feature>
<feature type="binding site" evidence="9">
    <location>
        <position position="95"/>
    </location>
    <ligand>
        <name>phosphoenolpyruvate</name>
        <dbReference type="ChEBI" id="CHEBI:58702"/>
    </ligand>
</feature>
<feature type="domain" description="Enolpyruvate transferase" evidence="10">
    <location>
        <begin position="9"/>
        <end position="424"/>
    </location>
</feature>
<keyword evidence="12" id="KW-1185">Reference proteome</keyword>
<comment type="function">
    <text evidence="1 9">Catalyzes the transfer of the enolpyruvyl moiety of phosphoenolpyruvate (PEP) to the 5-hydroxyl of shikimate-3-phosphate (S3P) to produce enolpyruvyl shikimate-3-phosphate and inorganic phosphate.</text>
</comment>
<keyword evidence="6 9" id="KW-0808">Transferase</keyword>
<dbReference type="InterPro" id="IPR013792">
    <property type="entry name" value="RNA3'P_cycl/enolpyr_Trfase_a/b"/>
</dbReference>
<dbReference type="InterPro" id="IPR001986">
    <property type="entry name" value="Enolpyruvate_Tfrase_dom"/>
</dbReference>
<dbReference type="GO" id="GO:0009423">
    <property type="term" value="P:chorismate biosynthetic process"/>
    <property type="evidence" value="ECO:0007669"/>
    <property type="project" value="UniProtKB-UniRule"/>
</dbReference>
<protein>
    <recommendedName>
        <fullName evidence="9">3-phosphoshikimate 1-carboxyvinyltransferase</fullName>
        <ecNumber evidence="9">2.5.1.19</ecNumber>
    </recommendedName>
    <alternativeName>
        <fullName evidence="9">5-enolpyruvylshikimate-3-phosphate synthase</fullName>
        <shortName evidence="9">EPSP synthase</shortName>
        <shortName evidence="9">EPSPS</shortName>
    </alternativeName>
</protein>
<reference evidence="11 12" key="1">
    <citation type="submission" date="2016-10" db="EMBL/GenBank/DDBJ databases">
        <title>Complete Genome Sequence of Peptococcaceae strain DCMF.</title>
        <authorList>
            <person name="Edwards R.J."/>
            <person name="Holland S.I."/>
            <person name="Deshpande N.P."/>
            <person name="Wong Y.K."/>
            <person name="Ertan H."/>
            <person name="Manefield M."/>
            <person name="Russell T.L."/>
            <person name="Lee M.J."/>
        </authorList>
    </citation>
    <scope>NUCLEOTIDE SEQUENCE [LARGE SCALE GENOMIC DNA]</scope>
    <source>
        <strain evidence="11 12">DCMF</strain>
    </source>
</reference>
<dbReference type="GO" id="GO:0005737">
    <property type="term" value="C:cytoplasm"/>
    <property type="evidence" value="ECO:0007669"/>
    <property type="project" value="UniProtKB-SubCell"/>
</dbReference>
<gene>
    <name evidence="9" type="primary">aroA</name>
    <name evidence="11" type="ORF">DCMF_04295</name>
</gene>
<dbReference type="PANTHER" id="PTHR21090">
    <property type="entry name" value="AROM/DEHYDROQUINATE SYNTHASE"/>
    <property type="match status" value="1"/>
</dbReference>
<evidence type="ECO:0000256" key="8">
    <source>
        <dbReference type="ARBA" id="ARBA00044633"/>
    </source>
</evidence>
<comment type="subunit">
    <text evidence="9">Monomer.</text>
</comment>
<dbReference type="Pfam" id="PF00275">
    <property type="entry name" value="EPSP_synthase"/>
    <property type="match status" value="1"/>
</dbReference>
<dbReference type="FunFam" id="3.65.10.10:FF:000005">
    <property type="entry name" value="3-phosphoshikimate 1-carboxyvinyltransferase"/>
    <property type="match status" value="1"/>
</dbReference>
<comment type="pathway">
    <text evidence="2 9">Metabolic intermediate biosynthesis; chorismate biosynthesis; chorismate from D-erythrose 4-phosphate and phosphoenolpyruvate: step 6/7.</text>
</comment>
<evidence type="ECO:0000256" key="6">
    <source>
        <dbReference type="ARBA" id="ARBA00022679"/>
    </source>
</evidence>
<feature type="binding site" evidence="9">
    <location>
        <position position="168"/>
    </location>
    <ligand>
        <name>3-phosphoshikimate</name>
        <dbReference type="ChEBI" id="CHEBI:145989"/>
    </ligand>
</feature>
<dbReference type="HAMAP" id="MF_00210">
    <property type="entry name" value="EPSP_synth"/>
    <property type="match status" value="1"/>
</dbReference>
<keyword evidence="7 9" id="KW-0057">Aromatic amino acid biosynthesis</keyword>
<evidence type="ECO:0000256" key="9">
    <source>
        <dbReference type="HAMAP-Rule" id="MF_00210"/>
    </source>
</evidence>
<evidence type="ECO:0000313" key="12">
    <source>
        <dbReference type="Proteomes" id="UP000323521"/>
    </source>
</evidence>
<feature type="active site" description="Proton acceptor" evidence="9">
    <location>
        <position position="316"/>
    </location>
</feature>
<dbReference type="InterPro" id="IPR036968">
    <property type="entry name" value="Enolpyruvate_Tfrase_sf"/>
</dbReference>
<dbReference type="OrthoDB" id="9809920at2"/>
<comment type="catalytic activity">
    <reaction evidence="8">
        <text>3-phosphoshikimate + phosphoenolpyruvate = 5-O-(1-carboxyvinyl)-3-phosphoshikimate + phosphate</text>
        <dbReference type="Rhea" id="RHEA:21256"/>
        <dbReference type="ChEBI" id="CHEBI:43474"/>
        <dbReference type="ChEBI" id="CHEBI:57701"/>
        <dbReference type="ChEBI" id="CHEBI:58702"/>
        <dbReference type="ChEBI" id="CHEBI:145989"/>
        <dbReference type="EC" id="2.5.1.19"/>
    </reaction>
    <physiologicalReaction direction="left-to-right" evidence="8">
        <dbReference type="Rhea" id="RHEA:21257"/>
    </physiologicalReaction>
</comment>
<dbReference type="GO" id="GO:0009073">
    <property type="term" value="P:aromatic amino acid family biosynthetic process"/>
    <property type="evidence" value="ECO:0007669"/>
    <property type="project" value="UniProtKB-KW"/>
</dbReference>
<evidence type="ECO:0000259" key="10">
    <source>
        <dbReference type="Pfam" id="PF00275"/>
    </source>
</evidence>
<comment type="subcellular location">
    <subcellularLocation>
        <location evidence="9">Cytoplasm</location>
    </subcellularLocation>
</comment>
<dbReference type="PROSITE" id="PS00104">
    <property type="entry name" value="EPSP_SYNTHASE_1"/>
    <property type="match status" value="1"/>
</dbReference>
<feature type="binding site" evidence="9">
    <location>
        <position position="123"/>
    </location>
    <ligand>
        <name>phosphoenolpyruvate</name>
        <dbReference type="ChEBI" id="CHEBI:58702"/>
    </ligand>
</feature>
<dbReference type="PIRSF" id="PIRSF000505">
    <property type="entry name" value="EPSPS"/>
    <property type="match status" value="1"/>
</dbReference>
<dbReference type="GO" id="GO:0003866">
    <property type="term" value="F:3-phosphoshikimate 1-carboxyvinyltransferase activity"/>
    <property type="evidence" value="ECO:0007669"/>
    <property type="project" value="UniProtKB-UniRule"/>
</dbReference>
<dbReference type="InterPro" id="IPR006264">
    <property type="entry name" value="EPSP_synthase"/>
</dbReference>
<feature type="binding site" evidence="9">
    <location>
        <position position="22"/>
    </location>
    <ligand>
        <name>phosphoenolpyruvate</name>
        <dbReference type="ChEBI" id="CHEBI:58702"/>
    </ligand>
</feature>
<comment type="caution">
    <text evidence="9">Lacks conserved residue(s) required for the propagation of feature annotation.</text>
</comment>
<organism evidence="11 12">
    <name type="scientific">Formimonas warabiya</name>
    <dbReference type="NCBI Taxonomy" id="1761012"/>
    <lineage>
        <taxon>Bacteria</taxon>
        <taxon>Bacillati</taxon>
        <taxon>Bacillota</taxon>
        <taxon>Clostridia</taxon>
        <taxon>Eubacteriales</taxon>
        <taxon>Peptococcaceae</taxon>
        <taxon>Candidatus Formimonas</taxon>
    </lineage>
</organism>
<proteinExistence type="inferred from homology"/>
<dbReference type="EMBL" id="CP017634">
    <property type="protein sequence ID" value="ATW24103.1"/>
    <property type="molecule type" value="Genomic_DNA"/>
</dbReference>
<evidence type="ECO:0000256" key="3">
    <source>
        <dbReference type="ARBA" id="ARBA00009948"/>
    </source>
</evidence>
<comment type="similarity">
    <text evidence="3 9">Belongs to the EPSP synthase family.</text>
</comment>
<dbReference type="UniPathway" id="UPA00053">
    <property type="reaction ID" value="UER00089"/>
</dbReference>